<proteinExistence type="predicted"/>
<feature type="region of interest" description="Disordered" evidence="1">
    <location>
        <begin position="179"/>
        <end position="199"/>
    </location>
</feature>
<dbReference type="Gene3D" id="1.10.287.110">
    <property type="entry name" value="DnaJ domain"/>
    <property type="match status" value="1"/>
</dbReference>
<evidence type="ECO:0000313" key="3">
    <source>
        <dbReference type="EMBL" id="KAF7773563.1"/>
    </source>
</evidence>
<dbReference type="PANTHER" id="PTHR46620">
    <property type="entry name" value="J DOMAIN-CONTAINING PROTEIN SPF31"/>
    <property type="match status" value="1"/>
</dbReference>
<dbReference type="AlphaFoldDB" id="A0A8H7KGT9"/>
<dbReference type="CDD" id="cd06257">
    <property type="entry name" value="DnaJ"/>
    <property type="match status" value="1"/>
</dbReference>
<dbReference type="InterPro" id="IPR036869">
    <property type="entry name" value="J_dom_sf"/>
</dbReference>
<organism evidence="3 4">
    <name type="scientific">Agaricus bisporus var. burnettii</name>
    <dbReference type="NCBI Taxonomy" id="192524"/>
    <lineage>
        <taxon>Eukaryota</taxon>
        <taxon>Fungi</taxon>
        <taxon>Dikarya</taxon>
        <taxon>Basidiomycota</taxon>
        <taxon>Agaricomycotina</taxon>
        <taxon>Agaricomycetes</taxon>
        <taxon>Agaricomycetidae</taxon>
        <taxon>Agaricales</taxon>
        <taxon>Agaricineae</taxon>
        <taxon>Agaricaceae</taxon>
        <taxon>Agaricus</taxon>
    </lineage>
</organism>
<dbReference type="PRINTS" id="PR00625">
    <property type="entry name" value="JDOMAIN"/>
</dbReference>
<dbReference type="PROSITE" id="PS50076">
    <property type="entry name" value="DNAJ_2"/>
    <property type="match status" value="1"/>
</dbReference>
<dbReference type="SMART" id="SM00271">
    <property type="entry name" value="DnaJ"/>
    <property type="match status" value="1"/>
</dbReference>
<accession>A0A8H7KGT9</accession>
<dbReference type="SUPFAM" id="SSF46565">
    <property type="entry name" value="Chaperone J-domain"/>
    <property type="match status" value="1"/>
</dbReference>
<dbReference type="Proteomes" id="UP000629468">
    <property type="component" value="Unassembled WGS sequence"/>
</dbReference>
<evidence type="ECO:0000259" key="2">
    <source>
        <dbReference type="PROSITE" id="PS50076"/>
    </source>
</evidence>
<dbReference type="EMBL" id="JABXXO010000007">
    <property type="protein sequence ID" value="KAF7773563.1"/>
    <property type="molecule type" value="Genomic_DNA"/>
</dbReference>
<comment type="caution">
    <text evidence="3">The sequence shown here is derived from an EMBL/GenBank/DDBJ whole genome shotgun (WGS) entry which is preliminary data.</text>
</comment>
<dbReference type="PANTHER" id="PTHR46620:SF1">
    <property type="entry name" value="J DOMAIN-CONTAINING PROTEIN SPF31"/>
    <property type="match status" value="1"/>
</dbReference>
<evidence type="ECO:0000256" key="1">
    <source>
        <dbReference type="SAM" id="MobiDB-lite"/>
    </source>
</evidence>
<evidence type="ECO:0000313" key="4">
    <source>
        <dbReference type="Proteomes" id="UP000629468"/>
    </source>
</evidence>
<dbReference type="Pfam" id="PF00226">
    <property type="entry name" value="DnaJ"/>
    <property type="match status" value="1"/>
</dbReference>
<protein>
    <recommendedName>
        <fullName evidence="2">J domain-containing protein</fullName>
    </recommendedName>
</protein>
<feature type="domain" description="J" evidence="2">
    <location>
        <begin position="47"/>
        <end position="111"/>
    </location>
</feature>
<reference evidence="3 4" key="1">
    <citation type="journal article" name="Sci. Rep.">
        <title>Telomere-to-telomere assembled and centromere annotated genomes of the two main subspecies of the button mushroom Agaricus bisporus reveal especially polymorphic chromosome ends.</title>
        <authorList>
            <person name="Sonnenberg A.S.M."/>
            <person name="Sedaghat-Telgerd N."/>
            <person name="Lavrijssen B."/>
            <person name="Ohm R.A."/>
            <person name="Hendrickx P.M."/>
            <person name="Scholtmeijer K."/>
            <person name="Baars J.J.P."/>
            <person name="van Peer A."/>
        </authorList>
    </citation>
    <scope>NUCLEOTIDE SEQUENCE [LARGE SCALE GENOMIC DNA]</scope>
    <source>
        <strain evidence="3 4">H119_p4</strain>
    </source>
</reference>
<sequence length="324" mass="37341">MSSSTNQTSSDSKKQSTDDIEKLLNREASAFQREVEVERILKAFKLNAYDILDLDVAATPEDIKKKYRQLSLFIHPDKAQHARAPEAFDILKKAESELSDKNKREELDAIMNQARIEILKSYNLPTNLAHNDPSLRDIVEPSFRVRVRARAKDILIEEEVRRRKAIRLNLANEGLEARKKDEEVASRKRKVEEDKQWEENREQRVDSWRSFASNKDGRKKKKSKVIPIKFTHPSPTGTRTYSVVDSFCFLSNHGCINHSAGIYWFKDQVSNFARYDRAATSKTFVFSKVCCRHHLSTTDRVSACFPAYISLVSNLWVRSTSGTL</sequence>
<name>A0A8H7KGT9_AGABI</name>
<dbReference type="InterPro" id="IPR001623">
    <property type="entry name" value="DnaJ_domain"/>
</dbReference>
<gene>
    <name evidence="3" type="ORF">Agabi119p4_5730</name>
</gene>